<keyword evidence="2 7" id="KW-0813">Transport</keyword>
<feature type="transmembrane region" description="Helical" evidence="7">
    <location>
        <begin position="110"/>
        <end position="132"/>
    </location>
</feature>
<comment type="caution">
    <text evidence="9">The sequence shown here is derived from an EMBL/GenBank/DDBJ whole genome shotgun (WGS) entry which is preliminary data.</text>
</comment>
<keyword evidence="3" id="KW-1003">Cell membrane</keyword>
<comment type="subcellular location">
    <subcellularLocation>
        <location evidence="1 7">Cell membrane</location>
        <topology evidence="1 7">Multi-pass membrane protein</topology>
    </subcellularLocation>
</comment>
<keyword evidence="5 7" id="KW-1133">Transmembrane helix</keyword>
<accession>A0ABX1VSR6</accession>
<dbReference type="Proteomes" id="UP000539052">
    <property type="component" value="Unassembled WGS sequence"/>
</dbReference>
<evidence type="ECO:0000313" key="10">
    <source>
        <dbReference type="Proteomes" id="UP000539052"/>
    </source>
</evidence>
<dbReference type="PANTHER" id="PTHR43744">
    <property type="entry name" value="ABC TRANSPORTER PERMEASE PROTEIN MG189-RELATED-RELATED"/>
    <property type="match status" value="1"/>
</dbReference>
<evidence type="ECO:0000256" key="7">
    <source>
        <dbReference type="RuleBase" id="RU363032"/>
    </source>
</evidence>
<gene>
    <name evidence="9" type="ORF">G9470_13890</name>
</gene>
<evidence type="ECO:0000256" key="1">
    <source>
        <dbReference type="ARBA" id="ARBA00004651"/>
    </source>
</evidence>
<name>A0ABX1VSR6_9FIRM</name>
<dbReference type="PROSITE" id="PS50928">
    <property type="entry name" value="ABC_TM1"/>
    <property type="match status" value="1"/>
</dbReference>
<dbReference type="InterPro" id="IPR000515">
    <property type="entry name" value="MetI-like"/>
</dbReference>
<feature type="transmembrane region" description="Helical" evidence="7">
    <location>
        <begin position="183"/>
        <end position="208"/>
    </location>
</feature>
<feature type="transmembrane region" description="Helical" evidence="7">
    <location>
        <begin position="144"/>
        <end position="162"/>
    </location>
</feature>
<dbReference type="CDD" id="cd06261">
    <property type="entry name" value="TM_PBP2"/>
    <property type="match status" value="1"/>
</dbReference>
<reference evidence="9 10" key="1">
    <citation type="submission" date="2020-03" db="EMBL/GenBank/DDBJ databases">
        <title>Genome Sequence of industrial isolate, B5A.</title>
        <authorList>
            <person name="Sharma S."/>
            <person name="Patil P.B."/>
            <person name="Korpole S."/>
        </authorList>
    </citation>
    <scope>NUCLEOTIDE SEQUENCE [LARGE SCALE GENOMIC DNA]</scope>
    <source>
        <strain evidence="9 10">PI-S10-B5A</strain>
    </source>
</reference>
<organism evidence="9 10">
    <name type="scientific">Lacrimispora defluvii</name>
    <dbReference type="NCBI Taxonomy" id="2719233"/>
    <lineage>
        <taxon>Bacteria</taxon>
        <taxon>Bacillati</taxon>
        <taxon>Bacillota</taxon>
        <taxon>Clostridia</taxon>
        <taxon>Lachnospirales</taxon>
        <taxon>Lachnospiraceae</taxon>
        <taxon>Lacrimispora</taxon>
    </lineage>
</organism>
<evidence type="ECO:0000256" key="4">
    <source>
        <dbReference type="ARBA" id="ARBA00022692"/>
    </source>
</evidence>
<dbReference type="Gene3D" id="1.10.3720.10">
    <property type="entry name" value="MetI-like"/>
    <property type="match status" value="1"/>
</dbReference>
<dbReference type="SUPFAM" id="SSF161098">
    <property type="entry name" value="MetI-like"/>
    <property type="match status" value="1"/>
</dbReference>
<feature type="domain" description="ABC transmembrane type-1" evidence="8">
    <location>
        <begin position="75"/>
        <end position="269"/>
    </location>
</feature>
<evidence type="ECO:0000256" key="3">
    <source>
        <dbReference type="ARBA" id="ARBA00022475"/>
    </source>
</evidence>
<evidence type="ECO:0000256" key="6">
    <source>
        <dbReference type="ARBA" id="ARBA00023136"/>
    </source>
</evidence>
<keyword evidence="4 7" id="KW-0812">Transmembrane</keyword>
<dbReference type="PANTHER" id="PTHR43744:SF9">
    <property type="entry name" value="POLYGALACTURONAN_RHAMNOGALACTURONAN TRANSPORT SYSTEM PERMEASE PROTEIN YTCP"/>
    <property type="match status" value="1"/>
</dbReference>
<dbReference type="RefSeq" id="WP_170822094.1">
    <property type="nucleotide sequence ID" value="NZ_JAAOXG010000026.1"/>
</dbReference>
<evidence type="ECO:0000313" key="9">
    <source>
        <dbReference type="EMBL" id="NNJ30877.1"/>
    </source>
</evidence>
<evidence type="ECO:0000256" key="2">
    <source>
        <dbReference type="ARBA" id="ARBA00022448"/>
    </source>
</evidence>
<evidence type="ECO:0000256" key="5">
    <source>
        <dbReference type="ARBA" id="ARBA00022989"/>
    </source>
</evidence>
<sequence>MGVSKKKAINWGTVINYLLLTILVVICFYPFLNVVAYSFSSNRAVLSGTVTFFPIEMQLDAYKEIVHRGQIWTAMRVTMVVTMLGTALGLILTVFAAYALSKDKLKGRKWISGMILFTMYFNGGIIPTFLVIKNLGMFDQLTSLYIPSAVNVFNFIVMRTFFREIPKSLEEAAYLDGATDVQILFKIVLPLSMPIIATIGLFYAVYYWNDYFNALIYIQSPEKYTLQLRLRSLLFAGELGAAGNEGLAQQVMAESLKMACIVVGTVPILAVYPWLQKYFVKGVMLGSVKG</sequence>
<dbReference type="InterPro" id="IPR035906">
    <property type="entry name" value="MetI-like_sf"/>
</dbReference>
<feature type="transmembrane region" description="Helical" evidence="7">
    <location>
        <begin position="256"/>
        <end position="275"/>
    </location>
</feature>
<feature type="transmembrane region" description="Helical" evidence="7">
    <location>
        <begin position="12"/>
        <end position="32"/>
    </location>
</feature>
<keyword evidence="6 7" id="KW-0472">Membrane</keyword>
<keyword evidence="10" id="KW-1185">Reference proteome</keyword>
<comment type="similarity">
    <text evidence="7">Belongs to the binding-protein-dependent transport system permease family.</text>
</comment>
<dbReference type="Pfam" id="PF00528">
    <property type="entry name" value="BPD_transp_1"/>
    <property type="match status" value="1"/>
</dbReference>
<proteinExistence type="inferred from homology"/>
<dbReference type="EMBL" id="JAAOXG010000026">
    <property type="protein sequence ID" value="NNJ30877.1"/>
    <property type="molecule type" value="Genomic_DNA"/>
</dbReference>
<protein>
    <submittedName>
        <fullName evidence="9">Carbohydrate ABC transporter permease</fullName>
    </submittedName>
</protein>
<evidence type="ECO:0000259" key="8">
    <source>
        <dbReference type="PROSITE" id="PS50928"/>
    </source>
</evidence>
<feature type="transmembrane region" description="Helical" evidence="7">
    <location>
        <begin position="77"/>
        <end position="98"/>
    </location>
</feature>